<sequence length="221" mass="25719">MGSTTPLPYWQINVPPSQREAVCPPFLANLSAKDLAIISTPDASYRTITWPEVRQIIAENRIDTFQRLPSDLRRYLAYNWMLKKEYGSIMEFVLSKRLGWKEPIQAEGKPFEKDSDIKILYNDWPYGIDKKIVHLVIWTKFELEDDPLTDDLTAKARKEIDDFVDETFGRKVGKENVIWFKNWKSLKSVHAVEHFHVMLYDADPAFVEEITNGDVPLSQKV</sequence>
<evidence type="ECO:0000313" key="1">
    <source>
        <dbReference type="EMBL" id="PMD19779.1"/>
    </source>
</evidence>
<organism evidence="1 2">
    <name type="scientific">Hyaloscypha hepaticicola</name>
    <dbReference type="NCBI Taxonomy" id="2082293"/>
    <lineage>
        <taxon>Eukaryota</taxon>
        <taxon>Fungi</taxon>
        <taxon>Dikarya</taxon>
        <taxon>Ascomycota</taxon>
        <taxon>Pezizomycotina</taxon>
        <taxon>Leotiomycetes</taxon>
        <taxon>Helotiales</taxon>
        <taxon>Hyaloscyphaceae</taxon>
        <taxon>Hyaloscypha</taxon>
    </lineage>
</organism>
<gene>
    <name evidence="1" type="ORF">NA56DRAFT_575029</name>
</gene>
<dbReference type="Pfam" id="PF12239">
    <property type="entry name" value="DUF3605"/>
    <property type="match status" value="1"/>
</dbReference>
<evidence type="ECO:0008006" key="3">
    <source>
        <dbReference type="Google" id="ProtNLM"/>
    </source>
</evidence>
<proteinExistence type="predicted"/>
<keyword evidence="2" id="KW-1185">Reference proteome</keyword>
<dbReference type="Proteomes" id="UP000235672">
    <property type="component" value="Unassembled WGS sequence"/>
</dbReference>
<dbReference type="EMBL" id="KZ613488">
    <property type="protein sequence ID" value="PMD19779.1"/>
    <property type="molecule type" value="Genomic_DNA"/>
</dbReference>
<evidence type="ECO:0000313" key="2">
    <source>
        <dbReference type="Proteomes" id="UP000235672"/>
    </source>
</evidence>
<dbReference type="STRING" id="1745343.A0A2J6Q0G1"/>
<reference evidence="1 2" key="1">
    <citation type="submission" date="2016-05" db="EMBL/GenBank/DDBJ databases">
        <title>A degradative enzymes factory behind the ericoid mycorrhizal symbiosis.</title>
        <authorList>
            <consortium name="DOE Joint Genome Institute"/>
            <person name="Martino E."/>
            <person name="Morin E."/>
            <person name="Grelet G."/>
            <person name="Kuo A."/>
            <person name="Kohler A."/>
            <person name="Daghino S."/>
            <person name="Barry K."/>
            <person name="Choi C."/>
            <person name="Cichocki N."/>
            <person name="Clum A."/>
            <person name="Copeland A."/>
            <person name="Hainaut M."/>
            <person name="Haridas S."/>
            <person name="Labutti K."/>
            <person name="Lindquist E."/>
            <person name="Lipzen A."/>
            <person name="Khouja H.-R."/>
            <person name="Murat C."/>
            <person name="Ohm R."/>
            <person name="Olson A."/>
            <person name="Spatafora J."/>
            <person name="Veneault-Fourrey C."/>
            <person name="Henrissat B."/>
            <person name="Grigoriev I."/>
            <person name="Martin F."/>
            <person name="Perotto S."/>
        </authorList>
    </citation>
    <scope>NUCLEOTIDE SEQUENCE [LARGE SCALE GENOMIC DNA]</scope>
    <source>
        <strain evidence="1 2">UAMH 7357</strain>
    </source>
</reference>
<dbReference type="GO" id="GO:0005737">
    <property type="term" value="C:cytoplasm"/>
    <property type="evidence" value="ECO:0007669"/>
    <property type="project" value="TreeGrafter"/>
</dbReference>
<dbReference type="OrthoDB" id="10053431at2759"/>
<dbReference type="AlphaFoldDB" id="A0A2J6Q0G1"/>
<dbReference type="InterPro" id="IPR022036">
    <property type="entry name" value="DUF3605"/>
</dbReference>
<dbReference type="PANTHER" id="PTHR35020:SF4">
    <property type="entry name" value="N-ACETYLGLUCOSAMINE-INDUCED PROTEIN 1"/>
    <property type="match status" value="1"/>
</dbReference>
<name>A0A2J6Q0G1_9HELO</name>
<dbReference type="PANTHER" id="PTHR35020">
    <property type="entry name" value="N-ACETYLGLUCOSAMINE-INDUCED PROTEIN 1"/>
    <property type="match status" value="1"/>
</dbReference>
<accession>A0A2J6Q0G1</accession>
<dbReference type="GO" id="GO:0006044">
    <property type="term" value="P:N-acetylglucosamine metabolic process"/>
    <property type="evidence" value="ECO:0007669"/>
    <property type="project" value="TreeGrafter"/>
</dbReference>
<protein>
    <recommendedName>
        <fullName evidence="3">N-acetylglucosamine-induced protein 1</fullName>
    </recommendedName>
</protein>